<dbReference type="Pfam" id="PF00581">
    <property type="entry name" value="Rhodanese"/>
    <property type="match status" value="1"/>
</dbReference>
<evidence type="ECO:0000313" key="2">
    <source>
        <dbReference type="EMBL" id="SCU66273.1"/>
    </source>
</evidence>
<dbReference type="EMBL" id="CZPT02000526">
    <property type="protein sequence ID" value="SCU66273.1"/>
    <property type="molecule type" value="Genomic_DNA"/>
</dbReference>
<dbReference type="SUPFAM" id="SSF52821">
    <property type="entry name" value="Rhodanese/Cell cycle control phosphatase"/>
    <property type="match status" value="1"/>
</dbReference>
<dbReference type="Proteomes" id="UP000195570">
    <property type="component" value="Unassembled WGS sequence"/>
</dbReference>
<dbReference type="InterPro" id="IPR036873">
    <property type="entry name" value="Rhodanese-like_dom_sf"/>
</dbReference>
<dbReference type="VEuPathDB" id="TriTrypDB:TEOVI_000716000"/>
<dbReference type="PANTHER" id="PTHR44086">
    <property type="entry name" value="THIOSULFATE SULFURTRANSFERASE RDL2, MITOCHONDRIAL-RELATED"/>
    <property type="match status" value="1"/>
</dbReference>
<dbReference type="SMART" id="SM00450">
    <property type="entry name" value="RHOD"/>
    <property type="match status" value="1"/>
</dbReference>
<dbReference type="PROSITE" id="PS50206">
    <property type="entry name" value="RHODANESE_3"/>
    <property type="match status" value="1"/>
</dbReference>
<accession>A0A1G4I3F8</accession>
<gene>
    <name evidence="2" type="ORF">TEOVI_000716000</name>
</gene>
<dbReference type="GO" id="GO:0004792">
    <property type="term" value="F:thiosulfate-cyanide sulfurtransferase activity"/>
    <property type="evidence" value="ECO:0007669"/>
    <property type="project" value="TreeGrafter"/>
</dbReference>
<evidence type="ECO:0000313" key="3">
    <source>
        <dbReference type="Proteomes" id="UP000195570"/>
    </source>
</evidence>
<dbReference type="PANTHER" id="PTHR44086:SF10">
    <property type="entry name" value="THIOSULFATE SULFURTRANSFERASE_RHODANESE-LIKE DOMAIN-CONTAINING PROTEIN 3"/>
    <property type="match status" value="1"/>
</dbReference>
<dbReference type="InterPro" id="IPR001763">
    <property type="entry name" value="Rhodanese-like_dom"/>
</dbReference>
<comment type="caution">
    <text evidence="2">The sequence shown here is derived from an EMBL/GenBank/DDBJ whole genome shotgun (WGS) entry which is preliminary data.</text>
</comment>
<dbReference type="Gene3D" id="3.40.250.10">
    <property type="entry name" value="Rhodanese-like domain"/>
    <property type="match status" value="1"/>
</dbReference>
<dbReference type="GO" id="GO:0005739">
    <property type="term" value="C:mitochondrion"/>
    <property type="evidence" value="ECO:0007669"/>
    <property type="project" value="TreeGrafter"/>
</dbReference>
<evidence type="ECO:0000259" key="1">
    <source>
        <dbReference type="PROSITE" id="PS50206"/>
    </source>
</evidence>
<name>A0A1G4I3F8_TRYEQ</name>
<feature type="domain" description="Rhodanese" evidence="1">
    <location>
        <begin position="30"/>
        <end position="134"/>
    </location>
</feature>
<keyword evidence="3" id="KW-1185">Reference proteome</keyword>
<dbReference type="RefSeq" id="XP_067077733.1">
    <property type="nucleotide sequence ID" value="XM_067221632.1"/>
</dbReference>
<organism evidence="2 3">
    <name type="scientific">Trypanosoma equiperdum</name>
    <dbReference type="NCBI Taxonomy" id="5694"/>
    <lineage>
        <taxon>Eukaryota</taxon>
        <taxon>Discoba</taxon>
        <taxon>Euglenozoa</taxon>
        <taxon>Kinetoplastea</taxon>
        <taxon>Metakinetoplastina</taxon>
        <taxon>Trypanosomatida</taxon>
        <taxon>Trypanosomatidae</taxon>
        <taxon>Trypanosoma</taxon>
    </lineage>
</organism>
<reference evidence="2" key="1">
    <citation type="submission" date="2016-09" db="EMBL/GenBank/DDBJ databases">
        <authorList>
            <person name="Hebert L."/>
            <person name="Moumen B."/>
        </authorList>
    </citation>
    <scope>NUCLEOTIDE SEQUENCE [LARGE SCALE GENOMIC DNA]</scope>
    <source>
        <strain evidence="2">OVI</strain>
    </source>
</reference>
<dbReference type="GeneID" id="92381094"/>
<sequence length="143" mass="15326">MFFVTPRALATITAPQVLAVVRSKLGGSRAAANKIIVDVRSTGEVAATGLIPTAVNIPLNALPAALSDEVDEEEFVKTFGHPKPRKDEAELIFYCERGVRSATATEIAEGLGYRYVKNFVGSFAEWRECYGGAPFDDADGCKG</sequence>
<protein>
    <submittedName>
        <fullName evidence="2">Rhodanese-like domain containing protein, putative</fullName>
    </submittedName>
</protein>
<dbReference type="AlphaFoldDB" id="A0A1G4I3F8"/>
<proteinExistence type="predicted"/>